<sequence length="42" mass="4826">MHWKEHPIIFDGYNYKVFDTIGLEEPELGIDEYLSAITAKAA</sequence>
<organism evidence="1 2">
    <name type="scientific">Rhizopogon vesiculosus</name>
    <dbReference type="NCBI Taxonomy" id="180088"/>
    <lineage>
        <taxon>Eukaryota</taxon>
        <taxon>Fungi</taxon>
        <taxon>Dikarya</taxon>
        <taxon>Basidiomycota</taxon>
        <taxon>Agaricomycotina</taxon>
        <taxon>Agaricomycetes</taxon>
        <taxon>Agaricomycetidae</taxon>
        <taxon>Boletales</taxon>
        <taxon>Suillineae</taxon>
        <taxon>Rhizopogonaceae</taxon>
        <taxon>Rhizopogon</taxon>
    </lineage>
</organism>
<name>A0A1J8QA66_9AGAM</name>
<accession>A0A1J8QA66</accession>
<gene>
    <name evidence="1" type="ORF">AZE42_01838</name>
</gene>
<keyword evidence="2" id="KW-1185">Reference proteome</keyword>
<dbReference type="OrthoDB" id="10508864at2759"/>
<dbReference type="Proteomes" id="UP000183567">
    <property type="component" value="Unassembled WGS sequence"/>
</dbReference>
<dbReference type="EMBL" id="LVVM01005572">
    <property type="protein sequence ID" value="OJA10176.1"/>
    <property type="molecule type" value="Genomic_DNA"/>
</dbReference>
<dbReference type="AlphaFoldDB" id="A0A1J8QA66"/>
<reference evidence="1 2" key="1">
    <citation type="submission" date="2016-03" db="EMBL/GenBank/DDBJ databases">
        <title>Comparative genomics of the ectomycorrhizal sister species Rhizopogon vinicolor and Rhizopogon vesiculosus (Basidiomycota: Boletales) reveals a divergence of the mating type B locus.</title>
        <authorList>
            <person name="Mujic A.B."/>
            <person name="Kuo A."/>
            <person name="Tritt A."/>
            <person name="Lipzen A."/>
            <person name="Chen C."/>
            <person name="Johnson J."/>
            <person name="Sharma A."/>
            <person name="Barry K."/>
            <person name="Grigoriev I.V."/>
            <person name="Spatafora J.W."/>
        </authorList>
    </citation>
    <scope>NUCLEOTIDE SEQUENCE [LARGE SCALE GENOMIC DNA]</scope>
    <source>
        <strain evidence="1 2">AM-OR11-056</strain>
    </source>
</reference>
<proteinExistence type="predicted"/>
<protein>
    <submittedName>
        <fullName evidence="1">Uncharacterized protein</fullName>
    </submittedName>
</protein>
<dbReference type="STRING" id="180088.A0A1J8QA66"/>
<evidence type="ECO:0000313" key="2">
    <source>
        <dbReference type="Proteomes" id="UP000183567"/>
    </source>
</evidence>
<evidence type="ECO:0000313" key="1">
    <source>
        <dbReference type="EMBL" id="OJA10176.1"/>
    </source>
</evidence>
<comment type="caution">
    <text evidence="1">The sequence shown here is derived from an EMBL/GenBank/DDBJ whole genome shotgun (WGS) entry which is preliminary data.</text>
</comment>